<dbReference type="HOGENOM" id="CLU_085065_0_0_10"/>
<proteinExistence type="predicted"/>
<dbReference type="eggNOG" id="ENOG502Z7I5">
    <property type="taxonomic scope" value="Bacteria"/>
</dbReference>
<name>H6L436_SAPGL</name>
<reference evidence="1 2" key="1">
    <citation type="journal article" date="2012" name="Stand. Genomic Sci.">
        <title>Complete genome sequencing and analysis of Saprospira grandis str. Lewin, a predatory marine bacterium.</title>
        <authorList>
            <person name="Saw J.H."/>
            <person name="Yuryev A."/>
            <person name="Kanbe M."/>
            <person name="Hou S."/>
            <person name="Young A.G."/>
            <person name="Aizawa S."/>
            <person name="Alam M."/>
        </authorList>
    </citation>
    <scope>NUCLEOTIDE SEQUENCE [LARGE SCALE GENOMIC DNA]</scope>
    <source>
        <strain evidence="1 2">Lewin</strain>
    </source>
</reference>
<evidence type="ECO:0000313" key="2">
    <source>
        <dbReference type="Proteomes" id="UP000007519"/>
    </source>
</evidence>
<dbReference type="InterPro" id="IPR025632">
    <property type="entry name" value="DUF4290"/>
</dbReference>
<dbReference type="Pfam" id="PF14123">
    <property type="entry name" value="DUF4290"/>
    <property type="match status" value="1"/>
</dbReference>
<organism evidence="1 2">
    <name type="scientific">Saprospira grandis (strain Lewin)</name>
    <dbReference type="NCBI Taxonomy" id="984262"/>
    <lineage>
        <taxon>Bacteria</taxon>
        <taxon>Pseudomonadati</taxon>
        <taxon>Bacteroidota</taxon>
        <taxon>Saprospiria</taxon>
        <taxon>Saprospirales</taxon>
        <taxon>Saprospiraceae</taxon>
        <taxon>Saprospira</taxon>
    </lineage>
</organism>
<gene>
    <name evidence="1" type="ordered locus">SGRA_2291</name>
</gene>
<dbReference type="Proteomes" id="UP000007519">
    <property type="component" value="Chromosome"/>
</dbReference>
<dbReference type="STRING" id="984262.SGRA_2291"/>
<dbReference type="AlphaFoldDB" id="H6L436"/>
<evidence type="ECO:0000313" key="1">
    <source>
        <dbReference type="EMBL" id="AFC25020.1"/>
    </source>
</evidence>
<sequence>MGPPAALFFGAAGATFRSSQVCSALRRLWRLGLPPAAALLQIASPFGLTAVAASPPHTTAKDQFGPLHSFVHRTLFMQHPSTYHTEKEPILVREFGRNMQAMILHTKAIEDAEERQAAIEHIVKLITNMYPDPQRSTEDYRIKIWSHILQICNYELEVDIPEEVPRKKEKIKPDAIPYPENNLRYRQYGRGIPQMIEKAIAMEDEDKKADFTRIIAAFMKQAYNKFNQGHATNELIADELHRLSKGELSISPKVYLDFLKPKYRRNNYYKKNNNYQKKRQYNNRR</sequence>
<evidence type="ECO:0008006" key="3">
    <source>
        <dbReference type="Google" id="ProtNLM"/>
    </source>
</evidence>
<dbReference type="KEGG" id="sgn:SGRA_2291"/>
<protein>
    <recommendedName>
        <fullName evidence="3">DUF4290 domain-containing protein</fullName>
    </recommendedName>
</protein>
<dbReference type="EMBL" id="CP002831">
    <property type="protein sequence ID" value="AFC25020.1"/>
    <property type="molecule type" value="Genomic_DNA"/>
</dbReference>
<keyword evidence="2" id="KW-1185">Reference proteome</keyword>
<accession>H6L436</accession>